<dbReference type="Pfam" id="PF00134">
    <property type="entry name" value="Cyclin_N"/>
    <property type="match status" value="1"/>
</dbReference>
<comment type="caution">
    <text evidence="4">The sequence shown here is derived from an EMBL/GenBank/DDBJ whole genome shotgun (WGS) entry which is preliminary data.</text>
</comment>
<organism evidence="4 5">
    <name type="scientific">Cronartium quercuum f. sp. fusiforme G11</name>
    <dbReference type="NCBI Taxonomy" id="708437"/>
    <lineage>
        <taxon>Eukaryota</taxon>
        <taxon>Fungi</taxon>
        <taxon>Dikarya</taxon>
        <taxon>Basidiomycota</taxon>
        <taxon>Pucciniomycotina</taxon>
        <taxon>Pucciniomycetes</taxon>
        <taxon>Pucciniales</taxon>
        <taxon>Coleosporiaceae</taxon>
        <taxon>Cronartium</taxon>
    </lineage>
</organism>
<dbReference type="OrthoDB" id="25002at2759"/>
<evidence type="ECO:0000256" key="1">
    <source>
        <dbReference type="RuleBase" id="RU000383"/>
    </source>
</evidence>
<evidence type="ECO:0000313" key="5">
    <source>
        <dbReference type="Proteomes" id="UP000886653"/>
    </source>
</evidence>
<dbReference type="InterPro" id="IPR043198">
    <property type="entry name" value="Cyclin/Ssn8"/>
</dbReference>
<protein>
    <recommendedName>
        <fullName evidence="3">Cyclin-like domain-containing protein</fullName>
    </recommendedName>
</protein>
<evidence type="ECO:0000313" key="4">
    <source>
        <dbReference type="EMBL" id="KAG0140936.1"/>
    </source>
</evidence>
<dbReference type="Proteomes" id="UP000886653">
    <property type="component" value="Unassembled WGS sequence"/>
</dbReference>
<name>A0A9P6N6Y1_9BASI</name>
<feature type="region of interest" description="Disordered" evidence="2">
    <location>
        <begin position="451"/>
        <end position="490"/>
    </location>
</feature>
<feature type="compositionally biased region" description="Basic and acidic residues" evidence="2">
    <location>
        <begin position="451"/>
        <end position="472"/>
    </location>
</feature>
<reference evidence="4" key="1">
    <citation type="submission" date="2013-11" db="EMBL/GenBank/DDBJ databases">
        <title>Genome sequence of the fusiform rust pathogen reveals effectors for host alternation and coevolution with pine.</title>
        <authorList>
            <consortium name="DOE Joint Genome Institute"/>
            <person name="Smith K."/>
            <person name="Pendleton A."/>
            <person name="Kubisiak T."/>
            <person name="Anderson C."/>
            <person name="Salamov A."/>
            <person name="Aerts A."/>
            <person name="Riley R."/>
            <person name="Clum A."/>
            <person name="Lindquist E."/>
            <person name="Ence D."/>
            <person name="Campbell M."/>
            <person name="Kronenberg Z."/>
            <person name="Feau N."/>
            <person name="Dhillon B."/>
            <person name="Hamelin R."/>
            <person name="Burleigh J."/>
            <person name="Smith J."/>
            <person name="Yandell M."/>
            <person name="Nelson C."/>
            <person name="Grigoriev I."/>
            <person name="Davis J."/>
        </authorList>
    </citation>
    <scope>NUCLEOTIDE SEQUENCE</scope>
    <source>
        <strain evidence="4">G11</strain>
    </source>
</reference>
<evidence type="ECO:0000259" key="3">
    <source>
        <dbReference type="SMART" id="SM00385"/>
    </source>
</evidence>
<dbReference type="InterPro" id="IPR036915">
    <property type="entry name" value="Cyclin-like_sf"/>
</dbReference>
<dbReference type="GO" id="GO:0016538">
    <property type="term" value="F:cyclin-dependent protein serine/threonine kinase regulator activity"/>
    <property type="evidence" value="ECO:0007669"/>
    <property type="project" value="InterPro"/>
</dbReference>
<dbReference type="EMBL" id="MU167411">
    <property type="protein sequence ID" value="KAG0140936.1"/>
    <property type="molecule type" value="Genomic_DNA"/>
</dbReference>
<accession>A0A9P6N6Y1</accession>
<dbReference type="InterPro" id="IPR006671">
    <property type="entry name" value="Cyclin_N"/>
</dbReference>
<dbReference type="SUPFAM" id="SSF47954">
    <property type="entry name" value="Cyclin-like"/>
    <property type="match status" value="2"/>
</dbReference>
<dbReference type="PANTHER" id="PTHR10026">
    <property type="entry name" value="CYCLIN"/>
    <property type="match status" value="1"/>
</dbReference>
<feature type="region of interest" description="Disordered" evidence="2">
    <location>
        <begin position="521"/>
        <end position="548"/>
    </location>
</feature>
<comment type="similarity">
    <text evidence="1">Belongs to the cyclin family.</text>
</comment>
<feature type="domain" description="Cyclin-like" evidence="3">
    <location>
        <begin position="64"/>
        <end position="165"/>
    </location>
</feature>
<dbReference type="CDD" id="cd20546">
    <property type="entry name" value="CYCLIN_SpCG1C_ScCTK2-like_rpt2"/>
    <property type="match status" value="1"/>
</dbReference>
<proteinExistence type="inferred from homology"/>
<dbReference type="Gene3D" id="1.10.472.10">
    <property type="entry name" value="Cyclin-like"/>
    <property type="match status" value="2"/>
</dbReference>
<keyword evidence="5" id="KW-1185">Reference proteome</keyword>
<evidence type="ECO:0000256" key="2">
    <source>
        <dbReference type="SAM" id="MobiDB-lite"/>
    </source>
</evidence>
<keyword evidence="1" id="KW-0195">Cyclin</keyword>
<feature type="compositionally biased region" description="Low complexity" evidence="2">
    <location>
        <begin position="408"/>
        <end position="420"/>
    </location>
</feature>
<dbReference type="GO" id="GO:0006357">
    <property type="term" value="P:regulation of transcription by RNA polymerase II"/>
    <property type="evidence" value="ECO:0007669"/>
    <property type="project" value="InterPro"/>
</dbReference>
<sequence>MNEYFYPIPSIKTRERTSYSTSGDSITPQDQWKWKIDQNQIKTPSQKNGMRYEKEFYERSKGINFIIQSSINLALPQIIIATSINFLHKFYMIKSLYKFPLFQLSATCLFLATKVEEVPRKLDYIAKEFLIIKDHHNHNIDGIVDQNEFENLKKDILYYEDILLRTLCYDLAVDHPYIPLIRTVKELHLEHFKLPHSHTKFSLPIDLSDTHKAKSLAQEAWSFINDSLFTPLCLISNPSVIAAASFLLAVSHRVIEGAPLIDSDLLEDEKISKKTWEVLIDLDSFLKPRSTTLDDVVDDRSWWNWFGVDDLSEVEMAANMILDQYADSVSPFIRQQAEKIPRFPISSSFTSFNASQHPLPPSCSTLNMDTDDTNMNTEVTTTPRSPIYESIKRLNEVEPIKDLETPDKPSSPSIQKIKQSDISIEQDPLIENTILSDNLIDKNPKIENDMVIEEKLEPNPDSELIRKRSRDDNNDEINNLPPDKYIKTEDHPIPLDKHEKHQSLENDLNFKKDEDLNAVPDKLLSHLKDDHDHEKGQNQSDIEEGELE</sequence>
<dbReference type="AlphaFoldDB" id="A0A9P6N6Y1"/>
<dbReference type="SMART" id="SM00385">
    <property type="entry name" value="CYCLIN"/>
    <property type="match status" value="1"/>
</dbReference>
<feature type="compositionally biased region" description="Basic and acidic residues" evidence="2">
    <location>
        <begin position="398"/>
        <end position="407"/>
    </location>
</feature>
<gene>
    <name evidence="4" type="ORF">CROQUDRAFT_664524</name>
</gene>
<feature type="compositionally biased region" description="Basic and acidic residues" evidence="2">
    <location>
        <begin position="523"/>
        <end position="536"/>
    </location>
</feature>
<dbReference type="InterPro" id="IPR013763">
    <property type="entry name" value="Cyclin-like_dom"/>
</dbReference>
<feature type="region of interest" description="Disordered" evidence="2">
    <location>
        <begin position="398"/>
        <end position="420"/>
    </location>
</feature>